<organism evidence="1 2">
    <name type="scientific">Trichinella spiralis</name>
    <name type="common">Trichina worm</name>
    <dbReference type="NCBI Taxonomy" id="6334"/>
    <lineage>
        <taxon>Eukaryota</taxon>
        <taxon>Metazoa</taxon>
        <taxon>Ecdysozoa</taxon>
        <taxon>Nematoda</taxon>
        <taxon>Enoplea</taxon>
        <taxon>Dorylaimia</taxon>
        <taxon>Trichinellida</taxon>
        <taxon>Trichinellidae</taxon>
        <taxon>Trichinella</taxon>
    </lineage>
</organism>
<dbReference type="InParanoid" id="A0A0V0ZB85"/>
<sequence>MNGLHEESDTEQQTRDLYLTNILSHNKRYDHNDDIW</sequence>
<proteinExistence type="predicted"/>
<protein>
    <submittedName>
        <fullName evidence="1">Uncharacterized protein</fullName>
    </submittedName>
</protein>
<name>A0A0V0ZB85_TRISP</name>
<comment type="caution">
    <text evidence="1">The sequence shown here is derived from an EMBL/GenBank/DDBJ whole genome shotgun (WGS) entry which is preliminary data.</text>
</comment>
<evidence type="ECO:0000313" key="1">
    <source>
        <dbReference type="EMBL" id="KRY09849.1"/>
    </source>
</evidence>
<reference evidence="1 2" key="1">
    <citation type="submission" date="2015-01" db="EMBL/GenBank/DDBJ databases">
        <title>Evolution of Trichinella species and genotypes.</title>
        <authorList>
            <person name="Korhonen P.K."/>
            <person name="Edoardo P."/>
            <person name="Giuseppe L.R."/>
            <person name="Gasser R.B."/>
        </authorList>
    </citation>
    <scope>NUCLEOTIDE SEQUENCE [LARGE SCALE GENOMIC DNA]</scope>
    <source>
        <strain evidence="1">ISS3</strain>
    </source>
</reference>
<accession>A0A0V0ZB85</accession>
<dbReference type="Proteomes" id="UP000054776">
    <property type="component" value="Unassembled WGS sequence"/>
</dbReference>
<gene>
    <name evidence="1" type="ORF">T01_10371</name>
</gene>
<dbReference type="EMBL" id="JYDH01002532">
    <property type="protein sequence ID" value="KRY09849.1"/>
    <property type="molecule type" value="Genomic_DNA"/>
</dbReference>
<evidence type="ECO:0000313" key="2">
    <source>
        <dbReference type="Proteomes" id="UP000054776"/>
    </source>
</evidence>
<keyword evidence="2" id="KW-1185">Reference proteome</keyword>
<dbReference type="AlphaFoldDB" id="A0A0V0ZB85"/>